<dbReference type="Pfam" id="PF19187">
    <property type="entry name" value="HTH_PafC"/>
    <property type="match status" value="1"/>
</dbReference>
<feature type="domain" description="WYL" evidence="1">
    <location>
        <begin position="153"/>
        <end position="217"/>
    </location>
</feature>
<dbReference type="RefSeq" id="WP_344756285.1">
    <property type="nucleotide sequence ID" value="NZ_BAABAE010000003.1"/>
</dbReference>
<dbReference type="PROSITE" id="PS52050">
    <property type="entry name" value="WYL"/>
    <property type="match status" value="1"/>
</dbReference>
<evidence type="ECO:0000259" key="2">
    <source>
        <dbReference type="Pfam" id="PF19187"/>
    </source>
</evidence>
<evidence type="ECO:0000313" key="3">
    <source>
        <dbReference type="EMBL" id="GAA3744765.1"/>
    </source>
</evidence>
<evidence type="ECO:0000313" key="4">
    <source>
        <dbReference type="Proteomes" id="UP001501004"/>
    </source>
</evidence>
<dbReference type="InterPro" id="IPR026881">
    <property type="entry name" value="WYL_dom"/>
</dbReference>
<dbReference type="PIRSF" id="PIRSF016838">
    <property type="entry name" value="PafC"/>
    <property type="match status" value="1"/>
</dbReference>
<dbReference type="InterPro" id="IPR051534">
    <property type="entry name" value="CBASS_pafABC_assoc_protein"/>
</dbReference>
<dbReference type="InterPro" id="IPR043839">
    <property type="entry name" value="PafC_HTH"/>
</dbReference>
<sequence>MADRPAPLQARDKLTFLLSLVPYLMDHDRVSVQVAADHFGVSEEQIRDSVRLIAVSGIPGETAAYQPDDLFDIAWDDFEDNDQIVLTNLVAIDDSPRFSGREAAALIAGLQYLSALPENSDRSAVATLMAKLARGASAMPSQVAVEASETNTTLAVIRDAVAAGHQLEFDYLNSRDEHERRRVDPLRVESVDDDWYLRGWCHLREALRTFRIDRIGDPVVTEEPLSHHAQDVVLPDALFEGSPDDLDVEIAVASSALPLIADYIPDGAARVAHGNLVRTTIRVSHFHGLKRLVCSHPGVLAVTGPEEARRIVAEWASAGAAPYGNDVSATPPLPG</sequence>
<name>A0ABP7FUJ0_9MICO</name>
<dbReference type="InterPro" id="IPR028349">
    <property type="entry name" value="PafC-like"/>
</dbReference>
<feature type="domain" description="PafC HTH" evidence="2">
    <location>
        <begin position="12"/>
        <end position="133"/>
    </location>
</feature>
<comment type="caution">
    <text evidence="3">The sequence shown here is derived from an EMBL/GenBank/DDBJ whole genome shotgun (WGS) entry which is preliminary data.</text>
</comment>
<dbReference type="PANTHER" id="PTHR34580:SF1">
    <property type="entry name" value="PROTEIN PAFC"/>
    <property type="match status" value="1"/>
</dbReference>
<keyword evidence="4" id="KW-1185">Reference proteome</keyword>
<dbReference type="Proteomes" id="UP001501004">
    <property type="component" value="Unassembled WGS sequence"/>
</dbReference>
<dbReference type="PANTHER" id="PTHR34580">
    <property type="match status" value="1"/>
</dbReference>
<dbReference type="Pfam" id="PF13280">
    <property type="entry name" value="WYL"/>
    <property type="match status" value="1"/>
</dbReference>
<evidence type="ECO:0000259" key="1">
    <source>
        <dbReference type="Pfam" id="PF13280"/>
    </source>
</evidence>
<reference evidence="4" key="1">
    <citation type="journal article" date="2019" name="Int. J. Syst. Evol. Microbiol.">
        <title>The Global Catalogue of Microorganisms (GCM) 10K type strain sequencing project: providing services to taxonomists for standard genome sequencing and annotation.</title>
        <authorList>
            <consortium name="The Broad Institute Genomics Platform"/>
            <consortium name="The Broad Institute Genome Sequencing Center for Infectious Disease"/>
            <person name="Wu L."/>
            <person name="Ma J."/>
        </authorList>
    </citation>
    <scope>NUCLEOTIDE SEQUENCE [LARGE SCALE GENOMIC DNA]</scope>
    <source>
        <strain evidence="4">JCM 16949</strain>
    </source>
</reference>
<gene>
    <name evidence="3" type="ORF">GCM10022239_20310</name>
</gene>
<organism evidence="3 4">
    <name type="scientific">Leifsonella bigeumensis</name>
    <dbReference type="NCBI Taxonomy" id="433643"/>
    <lineage>
        <taxon>Bacteria</taxon>
        <taxon>Bacillati</taxon>
        <taxon>Actinomycetota</taxon>
        <taxon>Actinomycetes</taxon>
        <taxon>Micrococcales</taxon>
        <taxon>Microbacteriaceae</taxon>
        <taxon>Leifsonella</taxon>
    </lineage>
</organism>
<proteinExistence type="predicted"/>
<accession>A0ABP7FUJ0</accession>
<protein>
    <submittedName>
        <fullName evidence="3">WYL domain-containing protein</fullName>
    </submittedName>
</protein>
<dbReference type="EMBL" id="BAABAE010000003">
    <property type="protein sequence ID" value="GAA3744765.1"/>
    <property type="molecule type" value="Genomic_DNA"/>
</dbReference>